<name>A0A6J7HMG2_9ZZZZ</name>
<dbReference type="AlphaFoldDB" id="A0A6J7HMG2"/>
<dbReference type="EMBL" id="CAFBMM010000146">
    <property type="protein sequence ID" value="CAB4920558.1"/>
    <property type="molecule type" value="Genomic_DNA"/>
</dbReference>
<evidence type="ECO:0000313" key="2">
    <source>
        <dbReference type="EMBL" id="CAB4920558.1"/>
    </source>
</evidence>
<gene>
    <name evidence="2" type="ORF">UFOPK3605_01634</name>
</gene>
<sequence length="52" mass="5377">MIATDSTPKARSRRVPTLTASSSRGRSIDPVESIRSGIAILARRLAIGVGAG</sequence>
<evidence type="ECO:0000256" key="1">
    <source>
        <dbReference type="SAM" id="MobiDB-lite"/>
    </source>
</evidence>
<feature type="region of interest" description="Disordered" evidence="1">
    <location>
        <begin position="1"/>
        <end position="27"/>
    </location>
</feature>
<organism evidence="2">
    <name type="scientific">freshwater metagenome</name>
    <dbReference type="NCBI Taxonomy" id="449393"/>
    <lineage>
        <taxon>unclassified sequences</taxon>
        <taxon>metagenomes</taxon>
        <taxon>ecological metagenomes</taxon>
    </lineage>
</organism>
<reference evidence="2" key="1">
    <citation type="submission" date="2020-05" db="EMBL/GenBank/DDBJ databases">
        <authorList>
            <person name="Chiriac C."/>
            <person name="Salcher M."/>
            <person name="Ghai R."/>
            <person name="Kavagutti S V."/>
        </authorList>
    </citation>
    <scope>NUCLEOTIDE SEQUENCE</scope>
</reference>
<proteinExistence type="predicted"/>
<protein>
    <submittedName>
        <fullName evidence="2">Unannotated protein</fullName>
    </submittedName>
</protein>
<accession>A0A6J7HMG2</accession>